<evidence type="ECO:0000256" key="1">
    <source>
        <dbReference type="ARBA" id="ARBA00010790"/>
    </source>
</evidence>
<dbReference type="OrthoDB" id="269227at2759"/>
<keyword evidence="4" id="KW-0732">Signal</keyword>
<dbReference type="Proteomes" id="UP000224634">
    <property type="component" value="Unassembled WGS sequence"/>
</dbReference>
<dbReference type="InterPro" id="IPR012132">
    <property type="entry name" value="GMC_OxRdtase"/>
</dbReference>
<dbReference type="EMBL" id="PDNA01000260">
    <property type="protein sequence ID" value="PGH00001.1"/>
    <property type="molecule type" value="Genomic_DNA"/>
</dbReference>
<comment type="caution">
    <text evidence="7">The sequence shown here is derived from an EMBL/GenBank/DDBJ whole genome shotgun (WGS) entry which is preliminary data.</text>
</comment>
<protein>
    <recommendedName>
        <fullName evidence="9">Glucose-methanol-choline oxidoreductase N-terminal domain-containing protein</fullName>
    </recommendedName>
</protein>
<keyword evidence="3" id="KW-0285">Flavoprotein</keyword>
<dbReference type="Pfam" id="PF05199">
    <property type="entry name" value="GMC_oxred_C"/>
    <property type="match status" value="1"/>
</dbReference>
<evidence type="ECO:0000313" key="8">
    <source>
        <dbReference type="Proteomes" id="UP000224634"/>
    </source>
</evidence>
<proteinExistence type="inferred from homology"/>
<sequence length="622" mass="67566">MAPQTGLLGVITQLLAFSSVCYGYPSLANEFREREVDTAASEYDYIIVGGGQSGLVIANRLSEDPRKKVLVVEYGYFDNNPGQLEPNSAFMYNPANLYNLTSVPQPGIGGGSSYVLAAAVVGGGSTVNGMMLNRGAPEDYDNWAKLKNPGWSWRELLPYFRKSHTLHTPGPGLAEEFNITWDQRAYGTGPIQVSYAPYQWPGTKIQYQAMIEAGAVSQKEGALDAHGVFWIPAAMDPKTMQRSYSVNGYYDPAKSRKNLEILTGTRVNTVVFDHRKRTTGVTIQKRDTPDGEGVETVKAKREVILCAGWLHTPQILQRSGVGPASLLREADIDVVVDLPGVGSNFQDHAAAGATFTYTTDVTPNPGLMHTNATFQAWAQEQWETNRTGPMGQTVGNTAGLIPLPIIADDYKDIIRELKSQKAAEHLPSTYNKELIRGYEAQRSILLKSFASHEFPVLELPFNGAGQVSLVLHKPMSRGTVLLNATDIYAEPLVDYNTLINPFDARVIANNYRFARKWMSTPSAQELGPEEVAPGKDLTTDAQLTEVARTSTGSSTAHGCCTAGMQPRNQGGVVAPDLTVYGVKGLSVGDASVMPLTVAAHTCATVYAIAEKAADLIKARNRW</sequence>
<feature type="binding site" evidence="3">
    <location>
        <position position="120"/>
    </location>
    <ligand>
        <name>FAD</name>
        <dbReference type="ChEBI" id="CHEBI:57692"/>
    </ligand>
</feature>
<reference evidence="7 8" key="1">
    <citation type="submission" date="2017-10" db="EMBL/GenBank/DDBJ databases">
        <title>Comparative genomics in systemic dimorphic fungi from Ajellomycetaceae.</title>
        <authorList>
            <person name="Munoz J.F."/>
            <person name="Mcewen J.G."/>
            <person name="Clay O.K."/>
            <person name="Cuomo C.A."/>
        </authorList>
    </citation>
    <scope>NUCLEOTIDE SEQUENCE [LARGE SCALE GENOMIC DNA]</scope>
    <source>
        <strain evidence="7 8">UAMH7299</strain>
    </source>
</reference>
<comment type="similarity">
    <text evidence="1">Belongs to the GMC oxidoreductase family.</text>
</comment>
<comment type="cofactor">
    <cofactor evidence="3">
        <name>FAD</name>
        <dbReference type="ChEBI" id="CHEBI:57692"/>
    </cofactor>
</comment>
<accession>A0A2B7WU38</accession>
<dbReference type="GO" id="GO:0016614">
    <property type="term" value="F:oxidoreductase activity, acting on CH-OH group of donors"/>
    <property type="evidence" value="ECO:0007669"/>
    <property type="project" value="InterPro"/>
</dbReference>
<evidence type="ECO:0008006" key="9">
    <source>
        <dbReference type="Google" id="ProtNLM"/>
    </source>
</evidence>
<feature type="domain" description="Glucose-methanol-choline oxidoreductase C-terminal" evidence="6">
    <location>
        <begin position="474"/>
        <end position="609"/>
    </location>
</feature>
<dbReference type="GO" id="GO:0044550">
    <property type="term" value="P:secondary metabolite biosynthetic process"/>
    <property type="evidence" value="ECO:0007669"/>
    <property type="project" value="TreeGrafter"/>
</dbReference>
<dbReference type="GO" id="GO:0050660">
    <property type="term" value="F:flavin adenine dinucleotide binding"/>
    <property type="evidence" value="ECO:0007669"/>
    <property type="project" value="InterPro"/>
</dbReference>
<gene>
    <name evidence="7" type="ORF">AJ80_09237</name>
</gene>
<dbReference type="Pfam" id="PF00732">
    <property type="entry name" value="GMC_oxred_N"/>
    <property type="match status" value="1"/>
</dbReference>
<dbReference type="STRING" id="1447883.A0A2B7WU38"/>
<dbReference type="InterPro" id="IPR036188">
    <property type="entry name" value="FAD/NAD-bd_sf"/>
</dbReference>
<evidence type="ECO:0000259" key="5">
    <source>
        <dbReference type="Pfam" id="PF00732"/>
    </source>
</evidence>
<dbReference type="PANTHER" id="PTHR11552:SF115">
    <property type="entry name" value="DEHYDROGENASE XPTC-RELATED"/>
    <property type="match status" value="1"/>
</dbReference>
<dbReference type="AlphaFoldDB" id="A0A2B7WU38"/>
<evidence type="ECO:0000256" key="3">
    <source>
        <dbReference type="PIRSR" id="PIRSR000137-2"/>
    </source>
</evidence>
<feature type="active site" description="Proton donor" evidence="2">
    <location>
        <position position="557"/>
    </location>
</feature>
<feature type="active site" description="Proton acceptor" evidence="2">
    <location>
        <position position="600"/>
    </location>
</feature>
<dbReference type="Gene3D" id="3.50.50.60">
    <property type="entry name" value="FAD/NAD(P)-binding domain"/>
    <property type="match status" value="1"/>
</dbReference>
<evidence type="ECO:0000313" key="7">
    <source>
        <dbReference type="EMBL" id="PGH00001.1"/>
    </source>
</evidence>
<dbReference type="InterPro" id="IPR007867">
    <property type="entry name" value="GMC_OxRtase_C"/>
</dbReference>
<dbReference type="PANTHER" id="PTHR11552">
    <property type="entry name" value="GLUCOSE-METHANOL-CHOLINE GMC OXIDOREDUCTASE"/>
    <property type="match status" value="1"/>
</dbReference>
<dbReference type="SUPFAM" id="SSF54373">
    <property type="entry name" value="FAD-linked reductases, C-terminal domain"/>
    <property type="match status" value="1"/>
</dbReference>
<evidence type="ECO:0000259" key="6">
    <source>
        <dbReference type="Pfam" id="PF05199"/>
    </source>
</evidence>
<evidence type="ECO:0000256" key="2">
    <source>
        <dbReference type="PIRSR" id="PIRSR000137-1"/>
    </source>
</evidence>
<evidence type="ECO:0000256" key="4">
    <source>
        <dbReference type="SAM" id="SignalP"/>
    </source>
</evidence>
<feature type="binding site" evidence="3">
    <location>
        <position position="267"/>
    </location>
    <ligand>
        <name>FAD</name>
        <dbReference type="ChEBI" id="CHEBI:57692"/>
    </ligand>
</feature>
<name>A0A2B7WU38_POLH7</name>
<dbReference type="InterPro" id="IPR000172">
    <property type="entry name" value="GMC_OxRdtase_N"/>
</dbReference>
<keyword evidence="8" id="KW-1185">Reference proteome</keyword>
<dbReference type="SUPFAM" id="SSF51905">
    <property type="entry name" value="FAD/NAD(P)-binding domain"/>
    <property type="match status" value="1"/>
</dbReference>
<keyword evidence="3" id="KW-0274">FAD</keyword>
<organism evidence="7 8">
    <name type="scientific">Polytolypa hystricis (strain UAMH7299)</name>
    <dbReference type="NCBI Taxonomy" id="1447883"/>
    <lineage>
        <taxon>Eukaryota</taxon>
        <taxon>Fungi</taxon>
        <taxon>Dikarya</taxon>
        <taxon>Ascomycota</taxon>
        <taxon>Pezizomycotina</taxon>
        <taxon>Eurotiomycetes</taxon>
        <taxon>Eurotiomycetidae</taxon>
        <taxon>Onygenales</taxon>
        <taxon>Onygenales incertae sedis</taxon>
        <taxon>Polytolypa</taxon>
    </lineage>
</organism>
<feature type="signal peptide" evidence="4">
    <location>
        <begin position="1"/>
        <end position="23"/>
    </location>
</feature>
<dbReference type="PIRSF" id="PIRSF000137">
    <property type="entry name" value="Alcohol_oxidase"/>
    <property type="match status" value="1"/>
</dbReference>
<feature type="domain" description="Glucose-methanol-choline oxidoreductase N-terminal" evidence="5">
    <location>
        <begin position="43"/>
        <end position="349"/>
    </location>
</feature>
<dbReference type="Gene3D" id="3.30.560.10">
    <property type="entry name" value="Glucose Oxidase, domain 3"/>
    <property type="match status" value="1"/>
</dbReference>
<feature type="chain" id="PRO_5013401282" description="Glucose-methanol-choline oxidoreductase N-terminal domain-containing protein" evidence="4">
    <location>
        <begin position="24"/>
        <end position="622"/>
    </location>
</feature>